<evidence type="ECO:0000313" key="1">
    <source>
        <dbReference type="EMBL" id="CAD8885438.1"/>
    </source>
</evidence>
<dbReference type="EMBL" id="HBFR01017323">
    <property type="protein sequence ID" value="CAD8885438.1"/>
    <property type="molecule type" value="Transcribed_RNA"/>
</dbReference>
<protein>
    <submittedName>
        <fullName evidence="1">Uncharacterized protein</fullName>
    </submittedName>
</protein>
<organism evidence="1">
    <name type="scientific">Corethron hystrix</name>
    <dbReference type="NCBI Taxonomy" id="216773"/>
    <lineage>
        <taxon>Eukaryota</taxon>
        <taxon>Sar</taxon>
        <taxon>Stramenopiles</taxon>
        <taxon>Ochrophyta</taxon>
        <taxon>Bacillariophyta</taxon>
        <taxon>Coscinodiscophyceae</taxon>
        <taxon>Corethrophycidae</taxon>
        <taxon>Corethrales</taxon>
        <taxon>Corethraceae</taxon>
        <taxon>Corethron</taxon>
    </lineage>
</organism>
<proteinExistence type="predicted"/>
<sequence length="296" mass="34476">MRMGSKFMRIRDIRETCETKNMNSRSERRQKRICAPSNLFRTCMTLYSVVFISAADVDVRKRSCINLRKRLTASATRTIDDIHSRRFCGAMIDITRSKILERTNDDLMLATTLPQPFDEPSIEHNYTDFHGKEFEDDFTEEHPLRMALWKVNLRLGMARSADSIQFYFNRSGKVSMHDGSGVTGEWWFDQGGISWDMDITDVDNNAKKTTYHYHADIHMNKFGERPRMYKGVVTRDRYKNSFLPPSLFRPVIATFSAQGVGKDTRDTTYKNRLLGEGYNNYSIMPKSASFDEDEDW</sequence>
<name>A0A7S1BFC3_9STRA</name>
<reference evidence="1" key="1">
    <citation type="submission" date="2021-01" db="EMBL/GenBank/DDBJ databases">
        <authorList>
            <person name="Corre E."/>
            <person name="Pelletier E."/>
            <person name="Niang G."/>
            <person name="Scheremetjew M."/>
            <person name="Finn R."/>
            <person name="Kale V."/>
            <person name="Holt S."/>
            <person name="Cochrane G."/>
            <person name="Meng A."/>
            <person name="Brown T."/>
            <person name="Cohen L."/>
        </authorList>
    </citation>
    <scope>NUCLEOTIDE SEQUENCE</scope>
    <source>
        <strain evidence="1">308</strain>
    </source>
</reference>
<accession>A0A7S1BFC3</accession>
<dbReference type="AlphaFoldDB" id="A0A7S1BFC3"/>
<gene>
    <name evidence="1" type="ORF">CHYS00102_LOCUS12635</name>
</gene>